<name>A0A0Q2RUR6_MYCGO</name>
<dbReference type="Proteomes" id="UP000051677">
    <property type="component" value="Unassembled WGS sequence"/>
</dbReference>
<evidence type="ECO:0000313" key="3">
    <source>
        <dbReference type="Proteomes" id="UP000051677"/>
    </source>
</evidence>
<keyword evidence="1" id="KW-0812">Transmembrane</keyword>
<comment type="caution">
    <text evidence="2">The sequence shown here is derived from an EMBL/GenBank/DDBJ whole genome shotgun (WGS) entry which is preliminary data.</text>
</comment>
<organism evidence="2 3">
    <name type="scientific">Mycobacterium gordonae</name>
    <dbReference type="NCBI Taxonomy" id="1778"/>
    <lineage>
        <taxon>Bacteria</taxon>
        <taxon>Bacillati</taxon>
        <taxon>Actinomycetota</taxon>
        <taxon>Actinomycetes</taxon>
        <taxon>Mycobacteriales</taxon>
        <taxon>Mycobacteriaceae</taxon>
        <taxon>Mycobacterium</taxon>
    </lineage>
</organism>
<feature type="transmembrane region" description="Helical" evidence="1">
    <location>
        <begin position="6"/>
        <end position="25"/>
    </location>
</feature>
<evidence type="ECO:0000313" key="2">
    <source>
        <dbReference type="EMBL" id="KQH78971.1"/>
    </source>
</evidence>
<sequence length="71" mass="7633">MDKNLYGVSAQVIVSGVLVFSHIFAELMQGYTGPVRTPSELFARMPLRECDSAQPKTRCGLKATPGEGTSS</sequence>
<dbReference type="RefSeq" id="WP_055578156.1">
    <property type="nucleotide sequence ID" value="NZ_LKTM01000135.1"/>
</dbReference>
<protein>
    <submittedName>
        <fullName evidence="2">Uncharacterized protein</fullName>
    </submittedName>
</protein>
<dbReference type="AlphaFoldDB" id="A0A0Q2RUR6"/>
<keyword evidence="1" id="KW-0472">Membrane</keyword>
<evidence type="ECO:0000256" key="1">
    <source>
        <dbReference type="SAM" id="Phobius"/>
    </source>
</evidence>
<dbReference type="STRING" id="1778.A9W97_28515"/>
<reference evidence="2 3" key="1">
    <citation type="submission" date="2015-10" db="EMBL/GenBank/DDBJ databases">
        <title>Mycobacterium gordonae draft genome assembly.</title>
        <authorList>
            <person name="Ustinova V."/>
            <person name="Smirnova T."/>
            <person name="Blagodatskikh K."/>
            <person name="Varlamov D."/>
            <person name="Larionova E."/>
            <person name="Chernousova L."/>
        </authorList>
    </citation>
    <scope>NUCLEOTIDE SEQUENCE [LARGE SCALE GENOMIC DNA]</scope>
    <source>
        <strain evidence="2 3">CTRI 14-8773</strain>
    </source>
</reference>
<dbReference type="EMBL" id="LKTM01000135">
    <property type="protein sequence ID" value="KQH78971.1"/>
    <property type="molecule type" value="Genomic_DNA"/>
</dbReference>
<gene>
    <name evidence="2" type="ORF">AO501_19090</name>
</gene>
<accession>A0A0Q2RUR6</accession>
<keyword evidence="1" id="KW-1133">Transmembrane helix</keyword>
<proteinExistence type="predicted"/>